<dbReference type="EMBL" id="QRHZ01000011">
    <property type="protein sequence ID" value="RHG14948.1"/>
    <property type="molecule type" value="Genomic_DNA"/>
</dbReference>
<evidence type="ECO:0000256" key="1">
    <source>
        <dbReference type="ARBA" id="ARBA00004141"/>
    </source>
</evidence>
<reference evidence="8 13" key="1">
    <citation type="submission" date="2015-09" db="EMBL/GenBank/DDBJ databases">
        <authorList>
            <consortium name="Pathogen Informatics"/>
        </authorList>
    </citation>
    <scope>NUCLEOTIDE SEQUENCE [LARGE SCALE GENOMIC DNA]</scope>
    <source>
        <strain evidence="8 13">2789STDY5608837</strain>
    </source>
</reference>
<evidence type="ECO:0000256" key="5">
    <source>
        <dbReference type="ARBA" id="ARBA00023136"/>
    </source>
</evidence>
<evidence type="ECO:0000313" key="13">
    <source>
        <dbReference type="Proteomes" id="UP000095409"/>
    </source>
</evidence>
<dbReference type="AlphaFoldDB" id="A0A174HD02"/>
<dbReference type="PANTHER" id="PTHR22911:SF6">
    <property type="entry name" value="SOLUTE CARRIER FAMILY 35 MEMBER G1"/>
    <property type="match status" value="1"/>
</dbReference>
<keyword evidence="3 6" id="KW-0812">Transmembrane</keyword>
<dbReference type="Proteomes" id="UP000261222">
    <property type="component" value="Unassembled WGS sequence"/>
</dbReference>
<evidence type="ECO:0000256" key="2">
    <source>
        <dbReference type="ARBA" id="ARBA00007362"/>
    </source>
</evidence>
<dbReference type="GO" id="GO:0016020">
    <property type="term" value="C:membrane"/>
    <property type="evidence" value="ECO:0007669"/>
    <property type="project" value="UniProtKB-SubCell"/>
</dbReference>
<feature type="domain" description="EamA" evidence="7">
    <location>
        <begin position="153"/>
        <end position="280"/>
    </location>
</feature>
<feature type="transmembrane region" description="Helical" evidence="6">
    <location>
        <begin position="240"/>
        <end position="258"/>
    </location>
</feature>
<feature type="transmembrane region" description="Helical" evidence="6">
    <location>
        <begin position="264"/>
        <end position="282"/>
    </location>
</feature>
<proteinExistence type="inferred from homology"/>
<evidence type="ECO:0000256" key="4">
    <source>
        <dbReference type="ARBA" id="ARBA00022989"/>
    </source>
</evidence>
<dbReference type="PANTHER" id="PTHR22911">
    <property type="entry name" value="ACYL-MALONYL CONDENSING ENZYME-RELATED"/>
    <property type="match status" value="1"/>
</dbReference>
<evidence type="ECO:0000256" key="6">
    <source>
        <dbReference type="SAM" id="Phobius"/>
    </source>
</evidence>
<comment type="similarity">
    <text evidence="2">Belongs to the EamA transporter family.</text>
</comment>
<comment type="subcellular location">
    <subcellularLocation>
        <location evidence="1">Membrane</location>
        <topology evidence="1">Multi-pass membrane protein</topology>
    </subcellularLocation>
</comment>
<dbReference type="EMBL" id="QROS01000001">
    <property type="protein sequence ID" value="RHL50123.1"/>
    <property type="molecule type" value="Genomic_DNA"/>
</dbReference>
<dbReference type="InterPro" id="IPR000620">
    <property type="entry name" value="EamA_dom"/>
</dbReference>
<accession>A0A174HD02</accession>
<evidence type="ECO:0000313" key="9">
    <source>
        <dbReference type="EMBL" id="RGN01979.1"/>
    </source>
</evidence>
<dbReference type="PROSITE" id="PS51257">
    <property type="entry name" value="PROKAR_LIPOPROTEIN"/>
    <property type="match status" value="1"/>
</dbReference>
<feature type="transmembrane region" description="Helical" evidence="6">
    <location>
        <begin position="71"/>
        <end position="93"/>
    </location>
</feature>
<feature type="transmembrane region" description="Helical" evidence="6">
    <location>
        <begin position="149"/>
        <end position="168"/>
    </location>
</feature>
<keyword evidence="5 6" id="KW-0472">Membrane</keyword>
<dbReference type="EMBL" id="CYZD01000020">
    <property type="protein sequence ID" value="CUO71058.1"/>
    <property type="molecule type" value="Genomic_DNA"/>
</dbReference>
<dbReference type="EMBL" id="QSUB01000011">
    <property type="protein sequence ID" value="RGN01979.1"/>
    <property type="molecule type" value="Genomic_DNA"/>
</dbReference>
<evidence type="ECO:0000313" key="12">
    <source>
        <dbReference type="EMBL" id="RHL50123.1"/>
    </source>
</evidence>
<protein>
    <submittedName>
        <fullName evidence="9">DMT family transporter</fullName>
    </submittedName>
    <submittedName>
        <fullName evidence="8">Predicted permeases</fullName>
    </submittedName>
</protein>
<evidence type="ECO:0000313" key="10">
    <source>
        <dbReference type="EMBL" id="RGS71014.1"/>
    </source>
</evidence>
<evidence type="ECO:0000313" key="17">
    <source>
        <dbReference type="Proteomes" id="UP000285897"/>
    </source>
</evidence>
<dbReference type="InterPro" id="IPR037185">
    <property type="entry name" value="EmrE-like"/>
</dbReference>
<gene>
    <name evidence="12" type="ORF">DW021_00125</name>
    <name evidence="11" type="ORF">DW272_15350</name>
    <name evidence="10" type="ORF">DWX77_12565</name>
    <name evidence="9" type="ORF">DXB81_16625</name>
    <name evidence="8" type="ORF">ERS852394_02822</name>
</gene>
<dbReference type="EMBL" id="QRVV01000044">
    <property type="protein sequence ID" value="RGS71014.1"/>
    <property type="molecule type" value="Genomic_DNA"/>
</dbReference>
<dbReference type="SUPFAM" id="SSF103481">
    <property type="entry name" value="Multidrug resistance efflux transporter EmrE"/>
    <property type="match status" value="2"/>
</dbReference>
<feature type="domain" description="EamA" evidence="7">
    <location>
        <begin position="8"/>
        <end position="139"/>
    </location>
</feature>
<dbReference type="Proteomes" id="UP000284242">
    <property type="component" value="Unassembled WGS sequence"/>
</dbReference>
<dbReference type="Pfam" id="PF00892">
    <property type="entry name" value="EamA"/>
    <property type="match status" value="2"/>
</dbReference>
<evidence type="ECO:0000313" key="16">
    <source>
        <dbReference type="Proteomes" id="UP000284242"/>
    </source>
</evidence>
<evidence type="ECO:0000313" key="11">
    <source>
        <dbReference type="EMBL" id="RHG14948.1"/>
    </source>
</evidence>
<evidence type="ECO:0000313" key="15">
    <source>
        <dbReference type="Proteomes" id="UP000284220"/>
    </source>
</evidence>
<dbReference type="Proteomes" id="UP000285897">
    <property type="component" value="Unassembled WGS sequence"/>
</dbReference>
<name>A0A174HD02_9FIRM</name>
<organism evidence="8 13">
    <name type="scientific">Blautia obeum</name>
    <dbReference type="NCBI Taxonomy" id="40520"/>
    <lineage>
        <taxon>Bacteria</taxon>
        <taxon>Bacillati</taxon>
        <taxon>Bacillota</taxon>
        <taxon>Clostridia</taxon>
        <taxon>Lachnospirales</taxon>
        <taxon>Lachnospiraceae</taxon>
        <taxon>Blautia</taxon>
    </lineage>
</organism>
<feature type="transmembrane region" description="Helical" evidence="6">
    <location>
        <begin position="99"/>
        <end position="116"/>
    </location>
</feature>
<dbReference type="GeneID" id="79805466"/>
<reference evidence="14 15" key="2">
    <citation type="submission" date="2018-08" db="EMBL/GenBank/DDBJ databases">
        <title>A genome reference for cultivated species of the human gut microbiota.</title>
        <authorList>
            <person name="Zou Y."/>
            <person name="Xue W."/>
            <person name="Luo G."/>
        </authorList>
    </citation>
    <scope>NUCLEOTIDE SEQUENCE [LARGE SCALE GENOMIC DNA]</scope>
    <source>
        <strain evidence="10 16">AF21-24</strain>
        <strain evidence="12 17">AF37-6AC</strain>
        <strain evidence="11 15">AM22-9LB</strain>
        <strain evidence="9 14">OM06-11AA</strain>
    </source>
</reference>
<dbReference type="Proteomes" id="UP000095409">
    <property type="component" value="Unassembled WGS sequence"/>
</dbReference>
<dbReference type="RefSeq" id="WP_022388650.1">
    <property type="nucleotide sequence ID" value="NZ_CAXSOH010000019.1"/>
</dbReference>
<sequence length="290" mass="31788">MKQENYIKGMVMIILSAFFFACMNVSVRLAGDLPSVQKSFFRNLVAAVFAAIILTRKHMVPRVQKQYWGPLFLRCAFGTLGILCNFYAIDHLLVADASILNKLSPFFAIIFSFLLLKEKITPTQGACVFLAFIGCLFVVKPGFQNAALVPALIGVCGGLGAGVAYTMVRVLGTHGVKGPIIVFYFSVFSCLFVLPYLIFDYTPMTGRQLVTLMMAGLFAAGGQFTITAAYTYAPAGKISIFDYSQIIFATLLGFFLFGEIPDTYSFVGYGLIIFASLGMFIYNMKAAKKS</sequence>
<dbReference type="Proteomes" id="UP000284220">
    <property type="component" value="Unassembled WGS sequence"/>
</dbReference>
<evidence type="ECO:0000313" key="8">
    <source>
        <dbReference type="EMBL" id="CUO71058.1"/>
    </source>
</evidence>
<feature type="transmembrane region" description="Helical" evidence="6">
    <location>
        <begin position="211"/>
        <end position="233"/>
    </location>
</feature>
<feature type="transmembrane region" description="Helical" evidence="6">
    <location>
        <begin position="40"/>
        <end position="59"/>
    </location>
</feature>
<keyword evidence="4 6" id="KW-1133">Transmembrane helix</keyword>
<evidence type="ECO:0000259" key="7">
    <source>
        <dbReference type="Pfam" id="PF00892"/>
    </source>
</evidence>
<evidence type="ECO:0000313" key="14">
    <source>
        <dbReference type="Proteomes" id="UP000261222"/>
    </source>
</evidence>
<feature type="transmembrane region" description="Helical" evidence="6">
    <location>
        <begin position="123"/>
        <end position="143"/>
    </location>
</feature>
<feature type="transmembrane region" description="Helical" evidence="6">
    <location>
        <begin position="180"/>
        <end position="199"/>
    </location>
</feature>
<evidence type="ECO:0000256" key="3">
    <source>
        <dbReference type="ARBA" id="ARBA00022692"/>
    </source>
</evidence>